<dbReference type="EnsemblPlants" id="Pp3c1_22730V3.2">
    <property type="protein sequence ID" value="Pp3c1_22730V3.2"/>
    <property type="gene ID" value="Pp3c1_22730"/>
</dbReference>
<protein>
    <recommendedName>
        <fullName evidence="5">Bystin</fullName>
    </recommendedName>
</protein>
<evidence type="ECO:0000313" key="3">
    <source>
        <dbReference type="EnsemblPlants" id="Pp3c1_22730V3.1"/>
    </source>
</evidence>
<sequence length="153" mass="17868">MKMAVYKPSAFYKGLLPPLFQSRTSNLREAVIIGSVLRKVPIPVLHSSVALLKIADMEDCGTNSYFLKLLLDKKYALPYRVLDSVLAHFARFIEDKRDPPVIWHRSLLTFDQRYKNELSEEDKGKLKDLMRRQKHYLVTPEIHRELLNSRNRG</sequence>
<gene>
    <name evidence="2" type="ORF">PHYPA_001024</name>
</gene>
<dbReference type="Proteomes" id="UP000006727">
    <property type="component" value="Chromosome 1"/>
</dbReference>
<name>A0A2K1L986_PHYPA</name>
<reference evidence="3" key="3">
    <citation type="submission" date="2020-12" db="UniProtKB">
        <authorList>
            <consortium name="EnsemblPlants"/>
        </authorList>
    </citation>
    <scope>IDENTIFICATION</scope>
</reference>
<evidence type="ECO:0000313" key="4">
    <source>
        <dbReference type="Proteomes" id="UP000006727"/>
    </source>
</evidence>
<dbReference type="InterPro" id="IPR007955">
    <property type="entry name" value="Bystin"/>
</dbReference>
<evidence type="ECO:0008006" key="5">
    <source>
        <dbReference type="Google" id="ProtNLM"/>
    </source>
</evidence>
<evidence type="ECO:0000313" key="2">
    <source>
        <dbReference type="EMBL" id="PNR62600.1"/>
    </source>
</evidence>
<dbReference type="EMBL" id="ABEU02000001">
    <property type="protein sequence ID" value="PNR62600.1"/>
    <property type="molecule type" value="Genomic_DNA"/>
</dbReference>
<proteinExistence type="inferred from homology"/>
<reference evidence="2 4" key="2">
    <citation type="journal article" date="2018" name="Plant J.">
        <title>The Physcomitrella patens chromosome-scale assembly reveals moss genome structure and evolution.</title>
        <authorList>
            <person name="Lang D."/>
            <person name="Ullrich K.K."/>
            <person name="Murat F."/>
            <person name="Fuchs J."/>
            <person name="Jenkins J."/>
            <person name="Haas F.B."/>
            <person name="Piednoel M."/>
            <person name="Gundlach H."/>
            <person name="Van Bel M."/>
            <person name="Meyberg R."/>
            <person name="Vives C."/>
            <person name="Morata J."/>
            <person name="Symeonidi A."/>
            <person name="Hiss M."/>
            <person name="Muchero W."/>
            <person name="Kamisugi Y."/>
            <person name="Saleh O."/>
            <person name="Blanc G."/>
            <person name="Decker E.L."/>
            <person name="van Gessel N."/>
            <person name="Grimwood J."/>
            <person name="Hayes R.D."/>
            <person name="Graham S.W."/>
            <person name="Gunter L.E."/>
            <person name="McDaniel S.F."/>
            <person name="Hoernstein S.N.W."/>
            <person name="Larsson A."/>
            <person name="Li F.W."/>
            <person name="Perroud P.F."/>
            <person name="Phillips J."/>
            <person name="Ranjan P."/>
            <person name="Rokshar D.S."/>
            <person name="Rothfels C.J."/>
            <person name="Schneider L."/>
            <person name="Shu S."/>
            <person name="Stevenson D.W."/>
            <person name="Thummler F."/>
            <person name="Tillich M."/>
            <person name="Villarreal Aguilar J.C."/>
            <person name="Widiez T."/>
            <person name="Wong G.K."/>
            <person name="Wymore A."/>
            <person name="Zhang Y."/>
            <person name="Zimmer A.D."/>
            <person name="Quatrano R.S."/>
            <person name="Mayer K.F.X."/>
            <person name="Goodstein D."/>
            <person name="Casacuberta J.M."/>
            <person name="Vandepoele K."/>
            <person name="Reski R."/>
            <person name="Cuming A.C."/>
            <person name="Tuskan G.A."/>
            <person name="Maumus F."/>
            <person name="Salse J."/>
            <person name="Schmutz J."/>
            <person name="Rensing S.A."/>
        </authorList>
    </citation>
    <scope>NUCLEOTIDE SEQUENCE [LARGE SCALE GENOMIC DNA]</scope>
    <source>
        <strain evidence="3 4">cv. Gransden 2004</strain>
    </source>
</reference>
<dbReference type="AlphaFoldDB" id="A0A2K1L986"/>
<accession>A0A2K1L986</accession>
<keyword evidence="4" id="KW-1185">Reference proteome</keyword>
<evidence type="ECO:0000256" key="1">
    <source>
        <dbReference type="ARBA" id="ARBA00007114"/>
    </source>
</evidence>
<dbReference type="PANTHER" id="PTHR12821">
    <property type="entry name" value="BYSTIN"/>
    <property type="match status" value="1"/>
</dbReference>
<dbReference type="Gramene" id="Pp3c1_22730V3.2">
    <property type="protein sequence ID" value="Pp3c1_22730V3.2"/>
    <property type="gene ID" value="Pp3c1_22730"/>
</dbReference>
<dbReference type="Gramene" id="Pp3c1_22730V3.1">
    <property type="protein sequence ID" value="Pp3c1_22730V3.1"/>
    <property type="gene ID" value="Pp3c1_22730"/>
</dbReference>
<comment type="similarity">
    <text evidence="1">Belongs to the bystin family.</text>
</comment>
<dbReference type="STRING" id="3218.A0A2K1L986"/>
<dbReference type="PaxDb" id="3218-PP1S59_294V6.1"/>
<dbReference type="EnsemblPlants" id="Pp3c1_22730V3.1">
    <property type="protein sequence ID" value="Pp3c1_22730V3.1"/>
    <property type="gene ID" value="Pp3c1_22730"/>
</dbReference>
<dbReference type="PANTHER" id="PTHR12821:SF0">
    <property type="entry name" value="BYSTIN"/>
    <property type="match status" value="1"/>
</dbReference>
<dbReference type="InParanoid" id="A0A2K1L986"/>
<reference evidence="2 4" key="1">
    <citation type="journal article" date="2008" name="Science">
        <title>The Physcomitrella genome reveals evolutionary insights into the conquest of land by plants.</title>
        <authorList>
            <person name="Rensing S."/>
            <person name="Lang D."/>
            <person name="Zimmer A."/>
            <person name="Terry A."/>
            <person name="Salamov A."/>
            <person name="Shapiro H."/>
            <person name="Nishiyama T."/>
            <person name="Perroud P.-F."/>
            <person name="Lindquist E."/>
            <person name="Kamisugi Y."/>
            <person name="Tanahashi T."/>
            <person name="Sakakibara K."/>
            <person name="Fujita T."/>
            <person name="Oishi K."/>
            <person name="Shin-I T."/>
            <person name="Kuroki Y."/>
            <person name="Toyoda A."/>
            <person name="Suzuki Y."/>
            <person name="Hashimoto A."/>
            <person name="Yamaguchi K."/>
            <person name="Sugano A."/>
            <person name="Kohara Y."/>
            <person name="Fujiyama A."/>
            <person name="Anterola A."/>
            <person name="Aoki S."/>
            <person name="Ashton N."/>
            <person name="Barbazuk W.B."/>
            <person name="Barker E."/>
            <person name="Bennetzen J."/>
            <person name="Bezanilla M."/>
            <person name="Blankenship R."/>
            <person name="Cho S.H."/>
            <person name="Dutcher S."/>
            <person name="Estelle M."/>
            <person name="Fawcett J.A."/>
            <person name="Gundlach H."/>
            <person name="Hanada K."/>
            <person name="Heyl A."/>
            <person name="Hicks K.A."/>
            <person name="Hugh J."/>
            <person name="Lohr M."/>
            <person name="Mayer K."/>
            <person name="Melkozernov A."/>
            <person name="Murata T."/>
            <person name="Nelson D."/>
            <person name="Pils B."/>
            <person name="Prigge M."/>
            <person name="Reiss B."/>
            <person name="Renner T."/>
            <person name="Rombauts S."/>
            <person name="Rushton P."/>
            <person name="Sanderfoot A."/>
            <person name="Schween G."/>
            <person name="Shiu S.-H."/>
            <person name="Stueber K."/>
            <person name="Theodoulou F.L."/>
            <person name="Tu H."/>
            <person name="Van de Peer Y."/>
            <person name="Verrier P.J."/>
            <person name="Waters E."/>
            <person name="Wood A."/>
            <person name="Yang L."/>
            <person name="Cove D."/>
            <person name="Cuming A."/>
            <person name="Hasebe M."/>
            <person name="Lucas S."/>
            <person name="Mishler D.B."/>
            <person name="Reski R."/>
            <person name="Grigoriev I."/>
            <person name="Quatrano R.S."/>
            <person name="Boore J.L."/>
        </authorList>
    </citation>
    <scope>NUCLEOTIDE SEQUENCE [LARGE SCALE GENOMIC DNA]</scope>
    <source>
        <strain evidence="3 4">cv. Gransden 2004</strain>
    </source>
</reference>
<organism evidence="2">
    <name type="scientific">Physcomitrium patens</name>
    <name type="common">Spreading-leaved earth moss</name>
    <name type="synonym">Physcomitrella patens</name>
    <dbReference type="NCBI Taxonomy" id="3218"/>
    <lineage>
        <taxon>Eukaryota</taxon>
        <taxon>Viridiplantae</taxon>
        <taxon>Streptophyta</taxon>
        <taxon>Embryophyta</taxon>
        <taxon>Bryophyta</taxon>
        <taxon>Bryophytina</taxon>
        <taxon>Bryopsida</taxon>
        <taxon>Funariidae</taxon>
        <taxon>Funariales</taxon>
        <taxon>Funariaceae</taxon>
        <taxon>Physcomitrium</taxon>
    </lineage>
</organism>
<dbReference type="Pfam" id="PF05291">
    <property type="entry name" value="Bystin"/>
    <property type="match status" value="1"/>
</dbReference>